<evidence type="ECO:0000313" key="1">
    <source>
        <dbReference type="EMBL" id="ALG83632.1"/>
    </source>
</evidence>
<name>A0A0N9N9G4_9ACTN</name>
<proteinExistence type="predicted"/>
<dbReference type="Proteomes" id="UP000063789">
    <property type="component" value="Chromosome"/>
</dbReference>
<dbReference type="PATRIC" id="fig|1136941.3.peg.567"/>
<reference evidence="2" key="1">
    <citation type="submission" date="2015-06" db="EMBL/GenBank/DDBJ databases">
        <title>Complete genome sequence and metabolic analysis of phthalate degradation pathway in Gordonia sp. QH-11.</title>
        <authorList>
            <person name="Jin D."/>
            <person name="Kong X."/>
            <person name="Bai Z."/>
        </authorList>
    </citation>
    <scope>NUCLEOTIDE SEQUENCE [LARGE SCALE GENOMIC DNA]</scope>
    <source>
        <strain evidence="2">QH-11</strain>
    </source>
</reference>
<sequence length="392" mass="43064">MTARPRITVEQRRARFQRRHLLDGSVDNSVTAVADAVVGLHATTASTVHLSAWARGGAPTPDAIETALYDHRTLVKQLVMRRTLFVMTREMLAESVSAVGPRVAASERTNLLRDLRRDDGPADPEAWIDRARDAVLAVFADGADLTSSELRTRLPEFDIAIMRDEGKSYGGPSPILPRILNYLAALGDVVRGPNGAPWHRSRPSWMSMESWLGEPLPRMDVDAGHRALVERWLRQYGPGTETDIVWWLGSTKTAVRTALAALDVTEVDLDGGATGYLMSDDLDPVEPVEPRALLLPGLDPTTMGWKDRGFYLGEHAGHLFDRNGNGGQTAWWDGRIVGGWVLRDDAVEVVPLEDLPPEAEAALAARADELLAWLGDDRPNAGFPSPLMTKHR</sequence>
<evidence type="ECO:0000313" key="2">
    <source>
        <dbReference type="Proteomes" id="UP000063789"/>
    </source>
</evidence>
<dbReference type="RefSeq" id="WP_062391588.1">
    <property type="nucleotide sequence ID" value="NZ_CP011853.1"/>
</dbReference>
<dbReference type="PANTHER" id="PTHR38479:SF2">
    <property type="entry name" value="WINGED HELIX DNA-BINDING DOMAIN-CONTAINING PROTEIN"/>
    <property type="match status" value="1"/>
</dbReference>
<organism evidence="1 2">
    <name type="scientific">Gordonia phthalatica</name>
    <dbReference type="NCBI Taxonomy" id="1136941"/>
    <lineage>
        <taxon>Bacteria</taxon>
        <taxon>Bacillati</taxon>
        <taxon>Actinomycetota</taxon>
        <taxon>Actinomycetes</taxon>
        <taxon>Mycobacteriales</taxon>
        <taxon>Gordoniaceae</taxon>
        <taxon>Gordonia</taxon>
    </lineage>
</organism>
<dbReference type="KEGG" id="goq:ACH46_02820"/>
<dbReference type="PANTHER" id="PTHR38479">
    <property type="entry name" value="LMO0824 PROTEIN"/>
    <property type="match status" value="1"/>
</dbReference>
<gene>
    <name evidence="1" type="ORF">ACH46_02820</name>
</gene>
<keyword evidence="2" id="KW-1185">Reference proteome</keyword>
<dbReference type="STRING" id="1136941.ACH46_02820"/>
<dbReference type="InterPro" id="IPR009351">
    <property type="entry name" value="AlkZ-like"/>
</dbReference>
<reference evidence="1 2" key="2">
    <citation type="journal article" date="2017" name="Int. J. Syst. Evol. Microbiol.">
        <title>Gordonia phthalatica sp. nov., a di-n-butyl phthalate-degrading bacterium isolated from activated sludge.</title>
        <authorList>
            <person name="Jin D."/>
            <person name="Kong X."/>
            <person name="Jia M."/>
            <person name="Yu X."/>
            <person name="Wang X."/>
            <person name="Zhuang X."/>
            <person name="Deng Y."/>
            <person name="Bai Z."/>
        </authorList>
    </citation>
    <scope>NUCLEOTIDE SEQUENCE [LARGE SCALE GENOMIC DNA]</scope>
    <source>
        <strain evidence="1 2">QH-11</strain>
    </source>
</reference>
<dbReference type="AlphaFoldDB" id="A0A0N9N9G4"/>
<accession>A0A0N9N9G4</accession>
<dbReference type="OrthoDB" id="9148135at2"/>
<protein>
    <recommendedName>
        <fullName evidence="3">Winged helix DNA-binding domain-containing protein</fullName>
    </recommendedName>
</protein>
<dbReference type="EMBL" id="CP011853">
    <property type="protein sequence ID" value="ALG83632.1"/>
    <property type="molecule type" value="Genomic_DNA"/>
</dbReference>
<evidence type="ECO:0008006" key="3">
    <source>
        <dbReference type="Google" id="ProtNLM"/>
    </source>
</evidence>
<dbReference type="Pfam" id="PF06224">
    <property type="entry name" value="AlkZ-like"/>
    <property type="match status" value="1"/>
</dbReference>